<feature type="domain" description="Glycoside hydrolase family 2 immunoglobulin-like beta-sandwich" evidence="11">
    <location>
        <begin position="197"/>
        <end position="304"/>
    </location>
</feature>
<evidence type="ECO:0000256" key="2">
    <source>
        <dbReference type="ARBA" id="ARBA00004740"/>
    </source>
</evidence>
<comment type="caution">
    <text evidence="14">The sequence shown here is derived from an EMBL/GenBank/DDBJ whole genome shotgun (WGS) entry which is preliminary data.</text>
</comment>
<feature type="domain" description="Mannosidase Ig/CBM-like" evidence="12">
    <location>
        <begin position="701"/>
        <end position="800"/>
    </location>
</feature>
<accession>A0AAJ0CSR2</accession>
<dbReference type="SUPFAM" id="SSF51445">
    <property type="entry name" value="(Trans)glycosidases"/>
    <property type="match status" value="1"/>
</dbReference>
<dbReference type="AlphaFoldDB" id="A0AAJ0CSR2"/>
<evidence type="ECO:0000256" key="9">
    <source>
        <dbReference type="ARBA" id="ARBA00041069"/>
    </source>
</evidence>
<dbReference type="FunFam" id="3.20.20.80:FF:000050">
    <property type="entry name" value="Beta-mannosidase B"/>
    <property type="match status" value="1"/>
</dbReference>
<dbReference type="PANTHER" id="PTHR43730">
    <property type="entry name" value="BETA-MANNOSIDASE"/>
    <property type="match status" value="1"/>
</dbReference>
<dbReference type="EMBL" id="JASWJB010000078">
    <property type="protein sequence ID" value="KAK2600260.1"/>
    <property type="molecule type" value="Genomic_DNA"/>
</dbReference>
<keyword evidence="7" id="KW-0624">Polysaccharide degradation</keyword>
<dbReference type="GO" id="GO:0004567">
    <property type="term" value="F:beta-mannosidase activity"/>
    <property type="evidence" value="ECO:0007669"/>
    <property type="project" value="UniProtKB-EC"/>
</dbReference>
<dbReference type="InterPro" id="IPR036156">
    <property type="entry name" value="Beta-gal/glucu_dom_sf"/>
</dbReference>
<evidence type="ECO:0000259" key="12">
    <source>
        <dbReference type="Pfam" id="PF17786"/>
    </source>
</evidence>
<dbReference type="Pfam" id="PF22666">
    <property type="entry name" value="Glyco_hydro_2_N2"/>
    <property type="match status" value="1"/>
</dbReference>
<dbReference type="InterPro" id="IPR006102">
    <property type="entry name" value="Ig-like_GH2"/>
</dbReference>
<evidence type="ECO:0000256" key="8">
    <source>
        <dbReference type="ARBA" id="ARBA00038429"/>
    </source>
</evidence>
<comment type="similarity">
    <text evidence="8">Belongs to the glycosyl hydrolase 2 family. Beta-mannosidase B subfamily.</text>
</comment>
<evidence type="ECO:0000313" key="14">
    <source>
        <dbReference type="EMBL" id="KAK2600260.1"/>
    </source>
</evidence>
<dbReference type="GO" id="GO:0006516">
    <property type="term" value="P:glycoprotein catabolic process"/>
    <property type="evidence" value="ECO:0007669"/>
    <property type="project" value="TreeGrafter"/>
</dbReference>
<dbReference type="Gene3D" id="2.60.120.260">
    <property type="entry name" value="Galactose-binding domain-like"/>
    <property type="match status" value="1"/>
</dbReference>
<dbReference type="SUPFAM" id="SSF49785">
    <property type="entry name" value="Galactose-binding domain-like"/>
    <property type="match status" value="1"/>
</dbReference>
<keyword evidence="15" id="KW-1185">Reference proteome</keyword>
<reference evidence="14" key="1">
    <citation type="submission" date="2023-06" db="EMBL/GenBank/DDBJ databases">
        <title>Conoideocrella luteorostrata (Hypocreales: Clavicipitaceae), a potential biocontrol fungus for elongate hemlock scale in United States Christmas tree production areas.</title>
        <authorList>
            <person name="Barrett H."/>
            <person name="Lovett B."/>
            <person name="Macias A.M."/>
            <person name="Stajich J.E."/>
            <person name="Kasson M.T."/>
        </authorList>
    </citation>
    <scope>NUCLEOTIDE SEQUENCE</scope>
    <source>
        <strain evidence="14">ARSEF 14590</strain>
    </source>
</reference>
<feature type="domain" description="Beta-mannosidase-like galactose-binding" evidence="13">
    <location>
        <begin position="12"/>
        <end position="188"/>
    </location>
</feature>
<dbReference type="Pfam" id="PF17786">
    <property type="entry name" value="Mannosidase_ig"/>
    <property type="match status" value="1"/>
</dbReference>
<comment type="catalytic activity">
    <reaction evidence="1">
        <text>Hydrolysis of terminal, non-reducing beta-D-mannose residues in beta-D-mannosides.</text>
        <dbReference type="EC" id="3.2.1.25"/>
    </reaction>
</comment>
<comment type="pathway">
    <text evidence="2">Glycan metabolism; N-glycan degradation.</text>
</comment>
<evidence type="ECO:0000259" key="11">
    <source>
        <dbReference type="Pfam" id="PF00703"/>
    </source>
</evidence>
<keyword evidence="5" id="KW-0119">Carbohydrate metabolism</keyword>
<keyword evidence="6" id="KW-0326">Glycosidase</keyword>
<dbReference type="PANTHER" id="PTHR43730:SF1">
    <property type="entry name" value="BETA-MANNOSIDASE"/>
    <property type="match status" value="1"/>
</dbReference>
<evidence type="ECO:0000256" key="7">
    <source>
        <dbReference type="ARBA" id="ARBA00023326"/>
    </source>
</evidence>
<name>A0AAJ0CSR2_9HYPO</name>
<evidence type="ECO:0000256" key="1">
    <source>
        <dbReference type="ARBA" id="ARBA00000829"/>
    </source>
</evidence>
<dbReference type="InterPro" id="IPR013783">
    <property type="entry name" value="Ig-like_fold"/>
</dbReference>
<dbReference type="InterPro" id="IPR041447">
    <property type="entry name" value="Mannosidase_ig"/>
</dbReference>
<evidence type="ECO:0000256" key="10">
    <source>
        <dbReference type="ARBA" id="ARBA00041614"/>
    </source>
</evidence>
<dbReference type="InterPro" id="IPR054593">
    <property type="entry name" value="Beta-mannosidase-like_N2"/>
</dbReference>
<evidence type="ECO:0000259" key="13">
    <source>
        <dbReference type="Pfam" id="PF22666"/>
    </source>
</evidence>
<gene>
    <name evidence="14" type="ORF">QQS21_004978</name>
</gene>
<sequence>MAHSRTQLTSGWTFKQYEWSNDQWLPVAQAPSQIHMDLLAHKKIPDPFVDVNERAVQWVGEKKWQYRVEFSTPQVSSVDGAMTTDLIFQGLDTFATVTLNGKVILETDNMFVSYRVNVSEYLEHEEGNLLEIEFDSALLRGRELVREHSHEHKAYVRQTEAGRVVVRKAQYNWGWDWGPILMTAGPWKPVYLEQYTARVDDVWAQYEVDTDLAACSGTVYVNLEGDVHLDDKVIVSLTVEGNKIFEHEVNTSTESQIGLPFRISEPQLWYPLNYGKQTRYELQARIVRTNGQQLHATSKLIGFRRTELIQEPDAHGKSFYFRINNIDVFGGGSCWIPADSYLSQIPTQRYYDWVKLMAEGNQVMVRIWGGGIYEDEALIGACDELGVLVWHDFQFACASYPTYPSYLRSLEVEARQQIRRLRWHPSVIAWAGNNEDYQIQERYQLEYDFENKDPESWLTSSFPARYIYEHLLPRLIKEEDPSMIYHPSSPWGDGKPTADPTVGDIHQWNLWHGAVNKYQEVDLLGGRFISEFGLEAYPHLSTVHRMTTQPSQLYPGSLILDFHNKGIFNERRMATYVAENFRLKHDLASYIHLTQVVQAETMRFAYKTWRRDWGRPGDRKCGGVLVWQLNDCWPTMSWAVVDYYLVKKPAYYSISRALRPLDIGVSRTYHDWTQTGYFVDEESGLRTGQVDQTLPARKSAFDLWIASSHVEPITAEVYVRFISVRSGKDVSPSLSQTITASANGTTDVFSQEPLQPAIPNHEDLTIPFDVTQYDPYVIYTTLSVDGSVIATDTAWPDPIKFLDMPDRVVTFNVDTANNQVTVSSERPIKGFVFEEEEGMKLSDNGFDIVPGEKHFIKVEGPVKANKLRWTYIGAPDASLQIK</sequence>
<dbReference type="SUPFAM" id="SSF49303">
    <property type="entry name" value="beta-Galactosidase/glucuronidase domain"/>
    <property type="match status" value="2"/>
</dbReference>
<evidence type="ECO:0000256" key="6">
    <source>
        <dbReference type="ARBA" id="ARBA00023295"/>
    </source>
</evidence>
<dbReference type="InterPro" id="IPR050887">
    <property type="entry name" value="Beta-mannosidase_GH2"/>
</dbReference>
<dbReference type="GO" id="GO:0000272">
    <property type="term" value="P:polysaccharide catabolic process"/>
    <property type="evidence" value="ECO:0007669"/>
    <property type="project" value="UniProtKB-KW"/>
</dbReference>
<dbReference type="Gene3D" id="3.20.20.80">
    <property type="entry name" value="Glycosidases"/>
    <property type="match status" value="1"/>
</dbReference>
<dbReference type="Pfam" id="PF00703">
    <property type="entry name" value="Glyco_hydro_2"/>
    <property type="match status" value="1"/>
</dbReference>
<protein>
    <recommendedName>
        <fullName evidence="9">Beta-mannosidase B</fullName>
        <ecNumber evidence="3">3.2.1.25</ecNumber>
    </recommendedName>
    <alternativeName>
        <fullName evidence="10">Mannanase B</fullName>
    </alternativeName>
</protein>
<evidence type="ECO:0000256" key="3">
    <source>
        <dbReference type="ARBA" id="ARBA00012754"/>
    </source>
</evidence>
<organism evidence="14 15">
    <name type="scientific">Conoideocrella luteorostrata</name>
    <dbReference type="NCBI Taxonomy" id="1105319"/>
    <lineage>
        <taxon>Eukaryota</taxon>
        <taxon>Fungi</taxon>
        <taxon>Dikarya</taxon>
        <taxon>Ascomycota</taxon>
        <taxon>Pezizomycotina</taxon>
        <taxon>Sordariomycetes</taxon>
        <taxon>Hypocreomycetidae</taxon>
        <taxon>Hypocreales</taxon>
        <taxon>Clavicipitaceae</taxon>
        <taxon>Conoideocrella</taxon>
    </lineage>
</organism>
<dbReference type="Gene3D" id="2.60.40.10">
    <property type="entry name" value="Immunoglobulins"/>
    <property type="match status" value="2"/>
</dbReference>
<dbReference type="EC" id="3.2.1.25" evidence="3"/>
<dbReference type="InterPro" id="IPR008979">
    <property type="entry name" value="Galactose-bd-like_sf"/>
</dbReference>
<evidence type="ECO:0000256" key="5">
    <source>
        <dbReference type="ARBA" id="ARBA00023277"/>
    </source>
</evidence>
<dbReference type="InterPro" id="IPR017853">
    <property type="entry name" value="GH"/>
</dbReference>
<dbReference type="Proteomes" id="UP001251528">
    <property type="component" value="Unassembled WGS sequence"/>
</dbReference>
<evidence type="ECO:0000313" key="15">
    <source>
        <dbReference type="Proteomes" id="UP001251528"/>
    </source>
</evidence>
<evidence type="ECO:0000256" key="4">
    <source>
        <dbReference type="ARBA" id="ARBA00022801"/>
    </source>
</evidence>
<dbReference type="FunFam" id="2.60.120.260:FF:000118">
    <property type="entry name" value="Beta-mannosidase B"/>
    <property type="match status" value="1"/>
</dbReference>
<proteinExistence type="inferred from homology"/>
<keyword evidence="4" id="KW-0378">Hydrolase</keyword>